<evidence type="ECO:0000313" key="2">
    <source>
        <dbReference type="EMBL" id="GBO02000.1"/>
    </source>
</evidence>
<organism evidence="2 3">
    <name type="scientific">Araneus ventricosus</name>
    <name type="common">Orbweaver spider</name>
    <name type="synonym">Epeira ventricosa</name>
    <dbReference type="NCBI Taxonomy" id="182803"/>
    <lineage>
        <taxon>Eukaryota</taxon>
        <taxon>Metazoa</taxon>
        <taxon>Ecdysozoa</taxon>
        <taxon>Arthropoda</taxon>
        <taxon>Chelicerata</taxon>
        <taxon>Arachnida</taxon>
        <taxon>Araneae</taxon>
        <taxon>Araneomorphae</taxon>
        <taxon>Entelegynae</taxon>
        <taxon>Araneoidea</taxon>
        <taxon>Araneidae</taxon>
        <taxon>Araneus</taxon>
    </lineage>
</organism>
<dbReference type="EMBL" id="BGPR01029887">
    <property type="protein sequence ID" value="GBO02000.1"/>
    <property type="molecule type" value="Genomic_DNA"/>
</dbReference>
<evidence type="ECO:0000256" key="1">
    <source>
        <dbReference type="SAM" id="MobiDB-lite"/>
    </source>
</evidence>
<sequence>MSTYRLDAHQSRRTQHRADFAEEKIRRSHSFDHGCLSRALILSTQIPSKFTGRPLTTSLEVPEPEKEKRPPPSLKFSPPKKTKTPSVLLLQPKRPASLRHFPLECSPKFQDRTRYFITSQYFVIHGYFLFNVTQQFPPGTMLRGETKNHWSRGKRKGTHSISLAFHLLA</sequence>
<gene>
    <name evidence="2" type="ORF">AVEN_7750_1</name>
</gene>
<dbReference type="Proteomes" id="UP000499080">
    <property type="component" value="Unassembled WGS sequence"/>
</dbReference>
<accession>A0A4Y2TRE3</accession>
<name>A0A4Y2TRE3_ARAVE</name>
<comment type="caution">
    <text evidence="2">The sequence shown here is derived from an EMBL/GenBank/DDBJ whole genome shotgun (WGS) entry which is preliminary data.</text>
</comment>
<reference evidence="2 3" key="1">
    <citation type="journal article" date="2019" name="Sci. Rep.">
        <title>Orb-weaving spider Araneus ventricosus genome elucidates the spidroin gene catalogue.</title>
        <authorList>
            <person name="Kono N."/>
            <person name="Nakamura H."/>
            <person name="Ohtoshi R."/>
            <person name="Moran D.A.P."/>
            <person name="Shinohara A."/>
            <person name="Yoshida Y."/>
            <person name="Fujiwara M."/>
            <person name="Mori M."/>
            <person name="Tomita M."/>
            <person name="Arakawa K."/>
        </authorList>
    </citation>
    <scope>NUCLEOTIDE SEQUENCE [LARGE SCALE GENOMIC DNA]</scope>
</reference>
<evidence type="ECO:0000313" key="3">
    <source>
        <dbReference type="Proteomes" id="UP000499080"/>
    </source>
</evidence>
<protein>
    <submittedName>
        <fullName evidence="2">Uncharacterized protein</fullName>
    </submittedName>
</protein>
<keyword evidence="3" id="KW-1185">Reference proteome</keyword>
<dbReference type="AlphaFoldDB" id="A0A4Y2TRE3"/>
<proteinExistence type="predicted"/>
<feature type="region of interest" description="Disordered" evidence="1">
    <location>
        <begin position="53"/>
        <end position="85"/>
    </location>
</feature>